<gene>
    <name evidence="2" type="ORF">WMO28_02140</name>
</gene>
<evidence type="ECO:0000313" key="3">
    <source>
        <dbReference type="Proteomes" id="UP001473063"/>
    </source>
</evidence>
<dbReference type="Proteomes" id="UP001473063">
    <property type="component" value="Unassembled WGS sequence"/>
</dbReference>
<dbReference type="EMBL" id="JBBMEJ010000002">
    <property type="protein sequence ID" value="MEQ2369755.1"/>
    <property type="molecule type" value="Genomic_DNA"/>
</dbReference>
<comment type="caution">
    <text evidence="2">The sequence shown here is derived from an EMBL/GenBank/DDBJ whole genome shotgun (WGS) entry which is preliminary data.</text>
</comment>
<dbReference type="RefSeq" id="WP_349055926.1">
    <property type="nucleotide sequence ID" value="NZ_JBBMEJ010000002.1"/>
</dbReference>
<dbReference type="InterPro" id="IPR013022">
    <property type="entry name" value="Xyl_isomerase-like_TIM-brl"/>
</dbReference>
<dbReference type="PANTHER" id="PTHR12110:SF21">
    <property type="entry name" value="XYLOSE ISOMERASE-LIKE TIM BARREL DOMAIN-CONTAINING PROTEIN"/>
    <property type="match status" value="1"/>
</dbReference>
<evidence type="ECO:0000313" key="2">
    <source>
        <dbReference type="EMBL" id="MEQ2369755.1"/>
    </source>
</evidence>
<dbReference type="SUPFAM" id="SSF51658">
    <property type="entry name" value="Xylose isomerase-like"/>
    <property type="match status" value="1"/>
</dbReference>
<dbReference type="InterPro" id="IPR036237">
    <property type="entry name" value="Xyl_isomerase-like_sf"/>
</dbReference>
<keyword evidence="3" id="KW-1185">Reference proteome</keyword>
<sequence>MREIIEQTGAGIESIEFSISDNLDNLEESIRNYRKRLKDMNCPGLTLHGPFMNLDPAAFDSEVRKITGMRFHQTYIAGQELGAKKIVYHTCMNPYVHYLQGWAERVTEFFGEFLEEHKGLEIVMENVFDPQIEPVLDVYKILGEKYPNFHLCFDMGHAHCYSKIPVLEWTEKLAPYVTHVHVHDNCGDRDSHASLGAGNIPYKKVLGLLPETEERTWTVECCTKEDVSRTFHVLKNIVSG</sequence>
<reference evidence="2 3" key="1">
    <citation type="submission" date="2024-03" db="EMBL/GenBank/DDBJ databases">
        <title>Human intestinal bacterial collection.</title>
        <authorList>
            <person name="Pauvert C."/>
            <person name="Hitch T.C.A."/>
            <person name="Clavel T."/>
        </authorList>
    </citation>
    <scope>NUCLEOTIDE SEQUENCE [LARGE SCALE GENOMIC DNA]</scope>
    <source>
        <strain evidence="2 3">CLA-JM-H16</strain>
    </source>
</reference>
<protein>
    <submittedName>
        <fullName evidence="2">TIM barrel protein</fullName>
    </submittedName>
</protein>
<evidence type="ECO:0000259" key="1">
    <source>
        <dbReference type="Pfam" id="PF01261"/>
    </source>
</evidence>
<name>A0ABV1BC00_9FIRM</name>
<dbReference type="Gene3D" id="3.20.20.150">
    <property type="entry name" value="Divalent-metal-dependent TIM barrel enzymes"/>
    <property type="match status" value="1"/>
</dbReference>
<organism evidence="2 3">
    <name type="scientific">Blautia aquisgranensis</name>
    <dbReference type="NCBI Taxonomy" id="3133153"/>
    <lineage>
        <taxon>Bacteria</taxon>
        <taxon>Bacillati</taxon>
        <taxon>Bacillota</taxon>
        <taxon>Clostridia</taxon>
        <taxon>Lachnospirales</taxon>
        <taxon>Lachnospiraceae</taxon>
        <taxon>Blautia</taxon>
    </lineage>
</organism>
<accession>A0ABV1BC00</accession>
<feature type="domain" description="Xylose isomerase-like TIM barrel" evidence="1">
    <location>
        <begin position="10"/>
        <end position="224"/>
    </location>
</feature>
<dbReference type="Pfam" id="PF01261">
    <property type="entry name" value="AP_endonuc_2"/>
    <property type="match status" value="1"/>
</dbReference>
<dbReference type="InterPro" id="IPR050312">
    <property type="entry name" value="IolE/XylAMocC-like"/>
</dbReference>
<proteinExistence type="predicted"/>
<dbReference type="PANTHER" id="PTHR12110">
    <property type="entry name" value="HYDROXYPYRUVATE ISOMERASE"/>
    <property type="match status" value="1"/>
</dbReference>